<dbReference type="OrthoDB" id="9800236at2"/>
<sequence>THAAILTGDSDFLPAVEIAKSEGVHITLFYSDKEGVFLTMNY</sequence>
<proteinExistence type="predicted"/>
<dbReference type="Gene3D" id="3.40.50.1010">
    <property type="entry name" value="5'-nuclease"/>
    <property type="match status" value="1"/>
</dbReference>
<gene>
    <name evidence="1" type="ORF">SAMN04489735_104925</name>
</gene>
<evidence type="ECO:0000313" key="1">
    <source>
        <dbReference type="EMBL" id="SDH74037.1"/>
    </source>
</evidence>
<name>A0A1G8EW51_ANETH</name>
<dbReference type="Proteomes" id="UP000198956">
    <property type="component" value="Unassembled WGS sequence"/>
</dbReference>
<protein>
    <recommendedName>
        <fullName evidence="3">NYN domain-containing protein</fullName>
    </recommendedName>
</protein>
<feature type="non-terminal residue" evidence="1">
    <location>
        <position position="1"/>
    </location>
</feature>
<dbReference type="AlphaFoldDB" id="A0A1G8EW51"/>
<evidence type="ECO:0008006" key="3">
    <source>
        <dbReference type="Google" id="ProtNLM"/>
    </source>
</evidence>
<reference evidence="1 2" key="1">
    <citation type="submission" date="2016-10" db="EMBL/GenBank/DDBJ databases">
        <authorList>
            <person name="de Groot N.N."/>
        </authorList>
    </citation>
    <scope>NUCLEOTIDE SEQUENCE [LARGE SCALE GENOMIC DNA]</scope>
    <source>
        <strain evidence="1 2">L 420-91</strain>
    </source>
</reference>
<dbReference type="EMBL" id="FNDE01000049">
    <property type="protein sequence ID" value="SDH74037.1"/>
    <property type="molecule type" value="Genomic_DNA"/>
</dbReference>
<organism evidence="1 2">
    <name type="scientific">Aneurinibacillus thermoaerophilus</name>
    <dbReference type="NCBI Taxonomy" id="143495"/>
    <lineage>
        <taxon>Bacteria</taxon>
        <taxon>Bacillati</taxon>
        <taxon>Bacillota</taxon>
        <taxon>Bacilli</taxon>
        <taxon>Bacillales</taxon>
        <taxon>Paenibacillaceae</taxon>
        <taxon>Aneurinibacillus group</taxon>
        <taxon>Aneurinibacillus</taxon>
    </lineage>
</organism>
<accession>A0A1G8EW51</accession>
<evidence type="ECO:0000313" key="2">
    <source>
        <dbReference type="Proteomes" id="UP000198956"/>
    </source>
</evidence>